<comment type="caution">
    <text evidence="2">The sequence shown here is derived from an EMBL/GenBank/DDBJ whole genome shotgun (WGS) entry which is preliminary data.</text>
</comment>
<dbReference type="AlphaFoldDB" id="A0A8J2R9U3"/>
<gene>
    <name evidence="2" type="ORF">DCHRY22_LOCUS14200</name>
</gene>
<dbReference type="EMBL" id="CAKASE010000080">
    <property type="protein sequence ID" value="CAG9581636.1"/>
    <property type="molecule type" value="Genomic_DNA"/>
</dbReference>
<proteinExistence type="predicted"/>
<feature type="compositionally biased region" description="Basic and acidic residues" evidence="1">
    <location>
        <begin position="141"/>
        <end position="153"/>
    </location>
</feature>
<name>A0A8J2R9U3_9NEOP</name>
<evidence type="ECO:0000256" key="1">
    <source>
        <dbReference type="SAM" id="MobiDB-lite"/>
    </source>
</evidence>
<feature type="region of interest" description="Disordered" evidence="1">
    <location>
        <begin position="545"/>
        <end position="564"/>
    </location>
</feature>
<sequence length="576" mass="65850">MDTPTSLELDFNEHWGNSIYDEVLRGKEVRNEKVKNNSTNSIYDYDFAKLNFDRPSCSKNGRSNMPRKGTSEDELYFLHVRKKRNKKGRRIKLCKELEKEEGHIWDIIDEIVYNTLLLCKEPSVSSLSVDAKSSDVYYTNDDDRTPSERHSDDENFDESGNIVSDIIENIINAHDYIIRDELAASLISNVDDTGDADRKTSSSSLERDIQDFIMKYIETVHSELFKSSLLELIDPSIIDNEMDNFITNTYNETDQENVRKIQENTNNDLKDTGTDLTELTSNDKGPTNNSFNDLENNGNDIQINEMNQNNTLENTQERNAIKHNFDVEKDIKTINLPSTQGQAKEMNIKLSQDKLEAIKIDHKDSDVANDLTTIENNLVNTEESEGKSPFNNVTSEDSLKKVKFSNITIGDVDEPWPENLMFPLVKATVSVSKSILSLGRIMEIDEKYNESRINSNMEDATEIEENSDKTKDVLTLQSLYKVADKLNKETLTSTDEEIQCDLYKDSTNVGTDIDRIRKIKCEMLSERRLSAFEIHPEIIIHQEPSPDVAKKDKSTEIKSSETNYSIPTHNPFKGIL</sequence>
<evidence type="ECO:0000313" key="2">
    <source>
        <dbReference type="EMBL" id="CAG9581636.1"/>
    </source>
</evidence>
<organism evidence="2 3">
    <name type="scientific">Danaus chrysippus</name>
    <name type="common">African queen</name>
    <dbReference type="NCBI Taxonomy" id="151541"/>
    <lineage>
        <taxon>Eukaryota</taxon>
        <taxon>Metazoa</taxon>
        <taxon>Ecdysozoa</taxon>
        <taxon>Arthropoda</taxon>
        <taxon>Hexapoda</taxon>
        <taxon>Insecta</taxon>
        <taxon>Pterygota</taxon>
        <taxon>Neoptera</taxon>
        <taxon>Endopterygota</taxon>
        <taxon>Lepidoptera</taxon>
        <taxon>Glossata</taxon>
        <taxon>Ditrysia</taxon>
        <taxon>Papilionoidea</taxon>
        <taxon>Nymphalidae</taxon>
        <taxon>Danainae</taxon>
        <taxon>Danaini</taxon>
        <taxon>Danaina</taxon>
        <taxon>Danaus</taxon>
        <taxon>Anosia</taxon>
    </lineage>
</organism>
<evidence type="ECO:0000313" key="3">
    <source>
        <dbReference type="Proteomes" id="UP000789524"/>
    </source>
</evidence>
<dbReference type="OrthoDB" id="6932766at2759"/>
<keyword evidence="3" id="KW-1185">Reference proteome</keyword>
<feature type="region of interest" description="Disordered" evidence="1">
    <location>
        <begin position="137"/>
        <end position="157"/>
    </location>
</feature>
<feature type="compositionally biased region" description="Basic and acidic residues" evidence="1">
    <location>
        <begin position="548"/>
        <end position="559"/>
    </location>
</feature>
<accession>A0A8J2R9U3</accession>
<reference evidence="2" key="1">
    <citation type="submission" date="2021-09" db="EMBL/GenBank/DDBJ databases">
        <authorList>
            <person name="Martin H S."/>
        </authorList>
    </citation>
    <scope>NUCLEOTIDE SEQUENCE</scope>
</reference>
<protein>
    <submittedName>
        <fullName evidence="2">(African queen) hypothetical protein</fullName>
    </submittedName>
</protein>
<dbReference type="Proteomes" id="UP000789524">
    <property type="component" value="Unassembled WGS sequence"/>
</dbReference>